<evidence type="ECO:0000256" key="3">
    <source>
        <dbReference type="ARBA" id="ARBA00012886"/>
    </source>
</evidence>
<evidence type="ECO:0000256" key="11">
    <source>
        <dbReference type="PROSITE-ProRule" id="PRU00607"/>
    </source>
</evidence>
<dbReference type="GO" id="GO:0003924">
    <property type="term" value="F:GTPase activity"/>
    <property type="evidence" value="ECO:0007669"/>
    <property type="project" value="InterPro"/>
</dbReference>
<evidence type="ECO:0000256" key="7">
    <source>
        <dbReference type="ARBA" id="ARBA00022801"/>
    </source>
</evidence>
<dbReference type="AlphaFoldDB" id="A0A9Q0MCR3"/>
<keyword evidence="14" id="KW-1185">Reference proteome</keyword>
<feature type="active site" description="Proton donor" evidence="10">
    <location>
        <position position="873"/>
    </location>
</feature>
<dbReference type="SUPFAM" id="SSF52540">
    <property type="entry name" value="P-loop containing nucleoside triphosphate hydrolases"/>
    <property type="match status" value="1"/>
</dbReference>
<comment type="catalytic activity">
    <reaction evidence="11">
        <text>(6S)-5,6,7,8-tetrahydrofolyl-(gamma-L-Glu)(n) + (n-1) H2O = (6S)-5,6,7,8-tetrahydrofolate + (n-1) L-glutamate</text>
        <dbReference type="Rhea" id="RHEA:56784"/>
        <dbReference type="Rhea" id="RHEA-COMP:14738"/>
        <dbReference type="ChEBI" id="CHEBI:15377"/>
        <dbReference type="ChEBI" id="CHEBI:29985"/>
        <dbReference type="ChEBI" id="CHEBI:57453"/>
        <dbReference type="ChEBI" id="CHEBI:141005"/>
        <dbReference type="EC" id="3.4.19.9"/>
    </reaction>
</comment>
<evidence type="ECO:0000313" key="14">
    <source>
        <dbReference type="Proteomes" id="UP001142055"/>
    </source>
</evidence>
<comment type="subcellular location">
    <subcellularLocation>
        <location evidence="1">Secreted</location>
        <location evidence="1">Extracellular space</location>
    </subcellularLocation>
</comment>
<feature type="compositionally biased region" description="Basic residues" evidence="12">
    <location>
        <begin position="1"/>
        <end position="16"/>
    </location>
</feature>
<feature type="region of interest" description="Disordered" evidence="12">
    <location>
        <begin position="1"/>
        <end position="104"/>
    </location>
</feature>
<evidence type="ECO:0000256" key="8">
    <source>
        <dbReference type="ARBA" id="ARBA00022962"/>
    </source>
</evidence>
<organism evidence="13 14">
    <name type="scientific">Blomia tropicalis</name>
    <name type="common">Mite</name>
    <dbReference type="NCBI Taxonomy" id="40697"/>
    <lineage>
        <taxon>Eukaryota</taxon>
        <taxon>Metazoa</taxon>
        <taxon>Ecdysozoa</taxon>
        <taxon>Arthropoda</taxon>
        <taxon>Chelicerata</taxon>
        <taxon>Arachnida</taxon>
        <taxon>Acari</taxon>
        <taxon>Acariformes</taxon>
        <taxon>Sarcoptiformes</taxon>
        <taxon>Astigmata</taxon>
        <taxon>Glycyphagoidea</taxon>
        <taxon>Echimyopodidae</taxon>
        <taxon>Blomia</taxon>
    </lineage>
</organism>
<feature type="active site" description="Nucleophile" evidence="10 11">
    <location>
        <position position="756"/>
    </location>
</feature>
<feature type="compositionally biased region" description="Acidic residues" evidence="12">
    <location>
        <begin position="372"/>
        <end position="385"/>
    </location>
</feature>
<dbReference type="PROSITE" id="PS51273">
    <property type="entry name" value="GATASE_TYPE_1"/>
    <property type="match status" value="1"/>
</dbReference>
<name>A0A9Q0MCR3_BLOTA</name>
<dbReference type="Pfam" id="PF07722">
    <property type="entry name" value="Peptidase_C26"/>
    <property type="match status" value="1"/>
</dbReference>
<dbReference type="InterPro" id="IPR029062">
    <property type="entry name" value="Class_I_gatase-like"/>
</dbReference>
<feature type="compositionally biased region" description="Low complexity" evidence="12">
    <location>
        <begin position="89"/>
        <end position="104"/>
    </location>
</feature>
<evidence type="ECO:0000256" key="4">
    <source>
        <dbReference type="ARBA" id="ARBA00022525"/>
    </source>
</evidence>
<comment type="caution">
    <text evidence="13">The sequence shown here is derived from an EMBL/GenBank/DDBJ whole genome shotgun (WGS) entry which is preliminary data.</text>
</comment>
<accession>A0A9Q0MCR3</accession>
<keyword evidence="4" id="KW-0964">Secreted</keyword>
<dbReference type="EC" id="3.4.19.9" evidence="3 11"/>
<dbReference type="InterPro" id="IPR043358">
    <property type="entry name" value="GNL1-like"/>
</dbReference>
<dbReference type="Gene3D" id="3.40.50.880">
    <property type="match status" value="1"/>
</dbReference>
<keyword evidence="8" id="KW-0315">Glutamine amidotransferase</keyword>
<evidence type="ECO:0000256" key="5">
    <source>
        <dbReference type="ARBA" id="ARBA00022729"/>
    </source>
</evidence>
<keyword evidence="7 11" id="KW-0378">Hydrolase</keyword>
<gene>
    <name evidence="13" type="ORF">RDWZM_002046</name>
</gene>
<reference evidence="13" key="1">
    <citation type="submission" date="2022-12" db="EMBL/GenBank/DDBJ databases">
        <title>Genome assemblies of Blomia tropicalis.</title>
        <authorList>
            <person name="Cui Y."/>
        </authorList>
    </citation>
    <scope>NUCLEOTIDE SEQUENCE</scope>
    <source>
        <tissue evidence="13">Adult mites</tissue>
    </source>
</reference>
<dbReference type="InterPro" id="IPR011697">
    <property type="entry name" value="Peptidase_C26"/>
</dbReference>
<feature type="active site" evidence="11">
    <location>
        <position position="873"/>
    </location>
</feature>
<feature type="region of interest" description="Disordered" evidence="12">
    <location>
        <begin position="628"/>
        <end position="657"/>
    </location>
</feature>
<dbReference type="InterPro" id="IPR015527">
    <property type="entry name" value="Pept_C26_g-glut_hydrolase"/>
</dbReference>
<evidence type="ECO:0000256" key="12">
    <source>
        <dbReference type="SAM" id="MobiDB-lite"/>
    </source>
</evidence>
<feature type="compositionally biased region" description="Polar residues" evidence="12">
    <location>
        <begin position="75"/>
        <end position="88"/>
    </location>
</feature>
<evidence type="ECO:0000313" key="13">
    <source>
        <dbReference type="EMBL" id="KAJ6223501.1"/>
    </source>
</evidence>
<evidence type="ECO:0000256" key="6">
    <source>
        <dbReference type="ARBA" id="ARBA00022741"/>
    </source>
</evidence>
<sequence length="1019" mass="118186">MPQGRRKVPFSAKQKKAQLQSKREQKKARPVQSQQTNHPHNIARRPFVSDDGDIEDELDDESGQNDSDDLRQFELIQNPNGKMANDSNPSQQQQLQQQTQLSQPSQSFVAKIHNVNAQKNLASTRGVNRYALQFFTESDQEIRERKERAQKPFELLDEKDGLVCTVEDLYGEAKDVNGIPMTNVDMPKRPKWSSKMSSAELNQQEQRYFTNYLNELFDKAKDQSLSYFDLNLETWRQLWRVIEMSDIVLLVSDIRHPLFHFPPSLYHHVVDDLGKDMILVLNKIDLVDSGLVLAWREYLQKRFPKLNILEFASYAGMRVRSSSRKRVGKLRMAVKGASSLQSMVSKIVGTKIDLSSWKQKIETELRETENASMDDDSSAESEDEDEGKRYNKSTKGTVQARLEKKADHVIIERSDTGYYEQVERFKDGIVTIGCVVSVSRTPGHTKHFQTIFLTDNVRLCDCPGLVFPSHAPKALQVLMGCYPISQLREPYTAIGYMAERINLVRLLRLQHPEGDTENVWSAYDICEAWAEKRGFLTARTARPDIYRAANHLLRMALDGRTICLAFQPVNYHEHEPKYWLEHSERLEIESIQNRQLVEETLNPNLITCQQQNDLNVTLVSIIDRPESLSTSSTNEMNLPMDPTPSSSKPPKPNRNGLNNRPIIGILLLDSADNKYQYVGSNYVKYLESAGARVVPIFLRQPKHYYQKLLNNVNGLLLPSGMTSLTRSEYTKAADMLLEIAIEINLSGTYFPVWGICLGFQKILHHFTKTTNWLSYCNVENMGLSLDLGPNMKTRSRIFNRPESVYSDKIVEIIQNNPVATHHSKWCLNVSAFVSDQEISTNFMVVTTTTALRQPIFVSTIEHLQLPFYGTIWHPEKNQFEFPNYYRKPTHNQHGQRQNITNDWKSIQTAQYFANFFVNEARRNWNQFYDYNQEQWHLIHNYNRYRWYEQWINQIQQKPNVKPRPPPEDSNDNSTNPPHQIIIQNLTIIEEYRFPNDYNNDKRLQNSLWIVILMLLFSFL</sequence>
<feature type="compositionally biased region" description="Acidic residues" evidence="12">
    <location>
        <begin position="50"/>
        <end position="67"/>
    </location>
</feature>
<feature type="region of interest" description="Disordered" evidence="12">
    <location>
        <begin position="365"/>
        <end position="397"/>
    </location>
</feature>
<dbReference type="Gene3D" id="3.40.50.300">
    <property type="entry name" value="P-loop containing nucleotide triphosphate hydrolases"/>
    <property type="match status" value="1"/>
</dbReference>
<evidence type="ECO:0000256" key="10">
    <source>
        <dbReference type="PIRSR" id="PIRSR615527-1"/>
    </source>
</evidence>
<comment type="similarity">
    <text evidence="2">Belongs to the peptidase C26 family.</text>
</comment>
<dbReference type="EMBL" id="JAPWDV010000001">
    <property type="protein sequence ID" value="KAJ6223501.1"/>
    <property type="molecule type" value="Genomic_DNA"/>
</dbReference>
<dbReference type="InterPro" id="IPR027417">
    <property type="entry name" value="P-loop_NTPase"/>
</dbReference>
<dbReference type="PANTHER" id="PTHR45709:SF3">
    <property type="entry name" value="GUANINE NUCLEOTIDE-BINDING PROTEIN-LIKE 1"/>
    <property type="match status" value="1"/>
</dbReference>
<protein>
    <recommendedName>
        <fullName evidence="3 11">folate gamma-glutamyl hydrolase</fullName>
        <ecNumber evidence="3 11">3.4.19.9</ecNumber>
    </recommendedName>
</protein>
<keyword evidence="6" id="KW-0547">Nucleotide-binding</keyword>
<keyword evidence="9" id="KW-0342">GTP-binding</keyword>
<evidence type="ECO:0000256" key="2">
    <source>
        <dbReference type="ARBA" id="ARBA00011083"/>
    </source>
</evidence>
<dbReference type="Proteomes" id="UP001142055">
    <property type="component" value="Chromosome 1"/>
</dbReference>
<evidence type="ECO:0000256" key="9">
    <source>
        <dbReference type="ARBA" id="ARBA00023134"/>
    </source>
</evidence>
<dbReference type="PANTHER" id="PTHR45709">
    <property type="entry name" value="LARGE SUBUNIT GTPASE 1 HOMOLOG-RELATED"/>
    <property type="match status" value="1"/>
</dbReference>
<dbReference type="GO" id="GO:0034722">
    <property type="term" value="F:gamma-glutamyl-peptidase activity"/>
    <property type="evidence" value="ECO:0007669"/>
    <property type="project" value="UniProtKB-UniRule"/>
</dbReference>
<dbReference type="PROSITE" id="PS51275">
    <property type="entry name" value="PEPTIDASE_C26_GGH"/>
    <property type="match status" value="1"/>
</dbReference>
<dbReference type="GO" id="GO:0005576">
    <property type="term" value="C:extracellular region"/>
    <property type="evidence" value="ECO:0007669"/>
    <property type="project" value="UniProtKB-SubCell"/>
</dbReference>
<proteinExistence type="inferred from homology"/>
<feature type="region of interest" description="Disordered" evidence="12">
    <location>
        <begin position="957"/>
        <end position="977"/>
    </location>
</feature>
<evidence type="ECO:0000256" key="1">
    <source>
        <dbReference type="ARBA" id="ARBA00004239"/>
    </source>
</evidence>
<dbReference type="SUPFAM" id="SSF52317">
    <property type="entry name" value="Class I glutamine amidotransferase-like"/>
    <property type="match status" value="1"/>
</dbReference>
<dbReference type="GO" id="GO:0005525">
    <property type="term" value="F:GTP binding"/>
    <property type="evidence" value="ECO:0007669"/>
    <property type="project" value="UniProtKB-KW"/>
</dbReference>
<keyword evidence="5" id="KW-0732">Signal</keyword>